<name>A0AA88XNF4_PINIB</name>
<evidence type="ECO:0000256" key="4">
    <source>
        <dbReference type="ARBA" id="ARBA00023163"/>
    </source>
</evidence>
<protein>
    <recommendedName>
        <fullName evidence="5">E2F transcription factor CC-MB domain-containing protein</fullName>
    </recommendedName>
</protein>
<dbReference type="Proteomes" id="UP001186944">
    <property type="component" value="Unassembled WGS sequence"/>
</dbReference>
<sequence>MCHVSLTRVTLAYVTYQDIRSIRSLDEQTVIAIKAPPETRLEVPDPDKNIQIWLKSSKGPIEVYLCPEEVDDGTTENNSSSLGTLTSEEECSENLLISDDSASCDTFTSPTKDFIDHIKKEIEDPVTPKHQDIKIPIKTEHIKVEPGIGSSCLSSPIAGGSGGVKNALLEDQDISPDSLSNILPQTEDQDLDIPFIHLEAPLSMDDYLFSLDDGEGISDLFDAYDFNIPAV</sequence>
<reference evidence="6" key="1">
    <citation type="submission" date="2019-08" db="EMBL/GenBank/DDBJ databases">
        <title>The improved chromosome-level genome for the pearl oyster Pinctada fucata martensii using PacBio sequencing and Hi-C.</title>
        <authorList>
            <person name="Zheng Z."/>
        </authorList>
    </citation>
    <scope>NUCLEOTIDE SEQUENCE</scope>
    <source>
        <strain evidence="6">ZZ-2019</strain>
        <tissue evidence="6">Adductor muscle</tissue>
    </source>
</reference>
<dbReference type="CDD" id="cd14660">
    <property type="entry name" value="E2F_DD"/>
    <property type="match status" value="1"/>
</dbReference>
<dbReference type="PANTHER" id="PTHR12081:SF107">
    <property type="entry name" value="E2E3"/>
    <property type="match status" value="1"/>
</dbReference>
<keyword evidence="3" id="KW-0238">DNA-binding</keyword>
<dbReference type="PANTHER" id="PTHR12081">
    <property type="entry name" value="TRANSCRIPTION FACTOR E2F"/>
    <property type="match status" value="1"/>
</dbReference>
<evidence type="ECO:0000313" key="7">
    <source>
        <dbReference type="Proteomes" id="UP001186944"/>
    </source>
</evidence>
<dbReference type="GO" id="GO:0000981">
    <property type="term" value="F:DNA-binding transcription factor activity, RNA polymerase II-specific"/>
    <property type="evidence" value="ECO:0007669"/>
    <property type="project" value="TreeGrafter"/>
</dbReference>
<gene>
    <name evidence="6" type="ORF">FSP39_020420</name>
</gene>
<evidence type="ECO:0000259" key="5">
    <source>
        <dbReference type="Pfam" id="PF16421"/>
    </source>
</evidence>
<dbReference type="EMBL" id="VSWD01000011">
    <property type="protein sequence ID" value="KAK3088546.1"/>
    <property type="molecule type" value="Genomic_DNA"/>
</dbReference>
<dbReference type="AlphaFoldDB" id="A0AA88XNF4"/>
<dbReference type="GO" id="GO:0046983">
    <property type="term" value="F:protein dimerization activity"/>
    <property type="evidence" value="ECO:0007669"/>
    <property type="project" value="InterPro"/>
</dbReference>
<evidence type="ECO:0000256" key="2">
    <source>
        <dbReference type="ARBA" id="ARBA00023015"/>
    </source>
</evidence>
<dbReference type="InterPro" id="IPR037241">
    <property type="entry name" value="E2F-DP_heterodim"/>
</dbReference>
<dbReference type="Gene3D" id="6.10.250.540">
    <property type="match status" value="1"/>
</dbReference>
<dbReference type="GO" id="GO:0090575">
    <property type="term" value="C:RNA polymerase II transcription regulator complex"/>
    <property type="evidence" value="ECO:0007669"/>
    <property type="project" value="TreeGrafter"/>
</dbReference>
<evidence type="ECO:0000313" key="6">
    <source>
        <dbReference type="EMBL" id="KAK3088546.1"/>
    </source>
</evidence>
<dbReference type="InterPro" id="IPR032198">
    <property type="entry name" value="E2F_CC-MB"/>
</dbReference>
<evidence type="ECO:0000256" key="3">
    <source>
        <dbReference type="ARBA" id="ARBA00023125"/>
    </source>
</evidence>
<keyword evidence="4" id="KW-0804">Transcription</keyword>
<keyword evidence="2" id="KW-0805">Transcription regulation</keyword>
<keyword evidence="7" id="KW-1185">Reference proteome</keyword>
<comment type="similarity">
    <text evidence="1">Belongs to the E2F/DP family.</text>
</comment>
<accession>A0AA88XNF4</accession>
<evidence type="ECO:0000256" key="1">
    <source>
        <dbReference type="ARBA" id="ARBA00010940"/>
    </source>
</evidence>
<proteinExistence type="inferred from homology"/>
<organism evidence="6 7">
    <name type="scientific">Pinctada imbricata</name>
    <name type="common">Atlantic pearl-oyster</name>
    <name type="synonym">Pinctada martensii</name>
    <dbReference type="NCBI Taxonomy" id="66713"/>
    <lineage>
        <taxon>Eukaryota</taxon>
        <taxon>Metazoa</taxon>
        <taxon>Spiralia</taxon>
        <taxon>Lophotrochozoa</taxon>
        <taxon>Mollusca</taxon>
        <taxon>Bivalvia</taxon>
        <taxon>Autobranchia</taxon>
        <taxon>Pteriomorphia</taxon>
        <taxon>Pterioida</taxon>
        <taxon>Pterioidea</taxon>
        <taxon>Pteriidae</taxon>
        <taxon>Pinctada</taxon>
    </lineage>
</organism>
<comment type="caution">
    <text evidence="6">The sequence shown here is derived from an EMBL/GenBank/DDBJ whole genome shotgun (WGS) entry which is preliminary data.</text>
</comment>
<feature type="domain" description="E2F transcription factor CC-MB" evidence="5">
    <location>
        <begin position="10"/>
        <end position="67"/>
    </location>
</feature>
<dbReference type="GO" id="GO:0000978">
    <property type="term" value="F:RNA polymerase II cis-regulatory region sequence-specific DNA binding"/>
    <property type="evidence" value="ECO:0007669"/>
    <property type="project" value="InterPro"/>
</dbReference>
<dbReference type="SUPFAM" id="SSF144074">
    <property type="entry name" value="E2F-DP heterodimerization region"/>
    <property type="match status" value="1"/>
</dbReference>
<dbReference type="Pfam" id="PF16421">
    <property type="entry name" value="E2F_CC-MB"/>
    <property type="match status" value="1"/>
</dbReference>
<dbReference type="InterPro" id="IPR015633">
    <property type="entry name" value="E2F"/>
</dbReference>